<dbReference type="AlphaFoldDB" id="A0A8T1WWP8"/>
<accession>A0A8T1WWP8</accession>
<dbReference type="Proteomes" id="UP000693981">
    <property type="component" value="Unassembled WGS sequence"/>
</dbReference>
<evidence type="ECO:0000256" key="1">
    <source>
        <dbReference type="SAM" id="Phobius"/>
    </source>
</evidence>
<keyword evidence="1" id="KW-0472">Membrane</keyword>
<protein>
    <submittedName>
        <fullName evidence="2">Uncharacterized protein</fullName>
    </submittedName>
</protein>
<keyword evidence="1" id="KW-0812">Transmembrane</keyword>
<keyword evidence="3" id="KW-1185">Reference proteome</keyword>
<name>A0A8T1WWP8_9STRA</name>
<keyword evidence="1" id="KW-1133">Transmembrane helix</keyword>
<proteinExistence type="predicted"/>
<sequence>MAVGEHLRAGLFESNLEMLLTFLLVAEVMTMVVAATMAVATEGQEIFSVAEEAGRRKCDLMDELSSWLQGALELGQQTTAVLTGVAAVAWNRLRMGMLQMLQLFRVGCIKTTQMRRNLRVCPLKVAKAFTSWRPVALEPRPPHQAQQRFGRQAVVVARGAAAKVASALEEEGEEDSSAAEAVGLALLVLEAAVEAVLYRLLTCSTSRSLVRATLAFGQKRQERALEILMCPRLHLPRFV</sequence>
<organism evidence="2 3">
    <name type="scientific">Phytophthora boehmeriae</name>
    <dbReference type="NCBI Taxonomy" id="109152"/>
    <lineage>
        <taxon>Eukaryota</taxon>
        <taxon>Sar</taxon>
        <taxon>Stramenopiles</taxon>
        <taxon>Oomycota</taxon>
        <taxon>Peronosporomycetes</taxon>
        <taxon>Peronosporales</taxon>
        <taxon>Peronosporaceae</taxon>
        <taxon>Phytophthora</taxon>
    </lineage>
</organism>
<evidence type="ECO:0000313" key="3">
    <source>
        <dbReference type="Proteomes" id="UP000693981"/>
    </source>
</evidence>
<feature type="transmembrane region" description="Helical" evidence="1">
    <location>
        <begin position="20"/>
        <end position="40"/>
    </location>
</feature>
<reference evidence="2" key="1">
    <citation type="submission" date="2021-02" db="EMBL/GenBank/DDBJ databases">
        <authorList>
            <person name="Palmer J.M."/>
        </authorList>
    </citation>
    <scope>NUCLEOTIDE SEQUENCE</scope>
    <source>
        <strain evidence="2">SCRP23</strain>
    </source>
</reference>
<comment type="caution">
    <text evidence="2">The sequence shown here is derived from an EMBL/GenBank/DDBJ whole genome shotgun (WGS) entry which is preliminary data.</text>
</comment>
<evidence type="ECO:0000313" key="2">
    <source>
        <dbReference type="EMBL" id="KAG7397601.1"/>
    </source>
</evidence>
<gene>
    <name evidence="2" type="ORF">PHYBOEH_000477</name>
</gene>
<dbReference type="EMBL" id="JAGDFL010000107">
    <property type="protein sequence ID" value="KAG7397601.1"/>
    <property type="molecule type" value="Genomic_DNA"/>
</dbReference>